<dbReference type="InterPro" id="IPR001633">
    <property type="entry name" value="EAL_dom"/>
</dbReference>
<dbReference type="InterPro" id="IPR003018">
    <property type="entry name" value="GAF"/>
</dbReference>
<dbReference type="SUPFAM" id="SSF141868">
    <property type="entry name" value="EAL domain-like"/>
    <property type="match status" value="1"/>
</dbReference>
<dbReference type="InterPro" id="IPR035919">
    <property type="entry name" value="EAL_sf"/>
</dbReference>
<protein>
    <submittedName>
        <fullName evidence="5">EAL domain-containing protein</fullName>
    </submittedName>
</protein>
<dbReference type="SUPFAM" id="SSF55781">
    <property type="entry name" value="GAF domain-like"/>
    <property type="match status" value="1"/>
</dbReference>
<dbReference type="PROSITE" id="PS50112">
    <property type="entry name" value="PAS"/>
    <property type="match status" value="3"/>
</dbReference>
<dbReference type="NCBIfam" id="TIGR00254">
    <property type="entry name" value="GGDEF"/>
    <property type="match status" value="1"/>
</dbReference>
<dbReference type="Pfam" id="PF13426">
    <property type="entry name" value="PAS_9"/>
    <property type="match status" value="2"/>
</dbReference>
<keyword evidence="6" id="KW-1185">Reference proteome</keyword>
<dbReference type="CDD" id="cd00130">
    <property type="entry name" value="PAS"/>
    <property type="match status" value="3"/>
</dbReference>
<dbReference type="SMART" id="SM00065">
    <property type="entry name" value="GAF"/>
    <property type="match status" value="1"/>
</dbReference>
<dbReference type="PROSITE" id="PS50113">
    <property type="entry name" value="PAC"/>
    <property type="match status" value="2"/>
</dbReference>
<evidence type="ECO:0000259" key="1">
    <source>
        <dbReference type="PROSITE" id="PS50112"/>
    </source>
</evidence>
<feature type="domain" description="GGDEF" evidence="4">
    <location>
        <begin position="589"/>
        <end position="722"/>
    </location>
</feature>
<dbReference type="CDD" id="cd01948">
    <property type="entry name" value="EAL"/>
    <property type="match status" value="1"/>
</dbReference>
<dbReference type="InterPro" id="IPR035965">
    <property type="entry name" value="PAS-like_dom_sf"/>
</dbReference>
<dbReference type="Pfam" id="PF08447">
    <property type="entry name" value="PAS_3"/>
    <property type="match status" value="1"/>
</dbReference>
<feature type="domain" description="PAC" evidence="2">
    <location>
        <begin position="382"/>
        <end position="435"/>
    </location>
</feature>
<dbReference type="SMART" id="SM00267">
    <property type="entry name" value="GGDEF"/>
    <property type="match status" value="1"/>
</dbReference>
<reference evidence="5" key="1">
    <citation type="submission" date="2022-01" db="EMBL/GenBank/DDBJ databases">
        <title>Colwellia maritima, isolated from seawater.</title>
        <authorList>
            <person name="Kristyanto S."/>
            <person name="Jung J."/>
            <person name="Jeon C.O."/>
        </authorList>
    </citation>
    <scope>NUCLEOTIDE SEQUENCE</scope>
    <source>
        <strain evidence="5">MSW7</strain>
    </source>
</reference>
<dbReference type="EMBL" id="JAKKSL010000001">
    <property type="protein sequence ID" value="MCI2283211.1"/>
    <property type="molecule type" value="Genomic_DNA"/>
</dbReference>
<dbReference type="Pfam" id="PF13185">
    <property type="entry name" value="GAF_2"/>
    <property type="match status" value="1"/>
</dbReference>
<evidence type="ECO:0000259" key="4">
    <source>
        <dbReference type="PROSITE" id="PS50887"/>
    </source>
</evidence>
<feature type="domain" description="PAS" evidence="1">
    <location>
        <begin position="306"/>
        <end position="378"/>
    </location>
</feature>
<dbReference type="RefSeq" id="WP_242284471.1">
    <property type="nucleotide sequence ID" value="NZ_JAKKSL010000001.1"/>
</dbReference>
<dbReference type="PANTHER" id="PTHR44757">
    <property type="entry name" value="DIGUANYLATE CYCLASE DGCP"/>
    <property type="match status" value="1"/>
</dbReference>
<dbReference type="Pfam" id="PF00990">
    <property type="entry name" value="GGDEF"/>
    <property type="match status" value="1"/>
</dbReference>
<dbReference type="InterPro" id="IPR043128">
    <property type="entry name" value="Rev_trsase/Diguanyl_cyclase"/>
</dbReference>
<proteinExistence type="predicted"/>
<feature type="domain" description="PAC" evidence="2">
    <location>
        <begin position="505"/>
        <end position="557"/>
    </location>
</feature>
<gene>
    <name evidence="5" type="ORF">L3081_07165</name>
</gene>
<dbReference type="Proteomes" id="UP001139646">
    <property type="component" value="Unassembled WGS sequence"/>
</dbReference>
<evidence type="ECO:0000313" key="6">
    <source>
        <dbReference type="Proteomes" id="UP001139646"/>
    </source>
</evidence>
<dbReference type="SUPFAM" id="SSF55785">
    <property type="entry name" value="PYP-like sensor domain (PAS domain)"/>
    <property type="match status" value="3"/>
</dbReference>
<dbReference type="NCBIfam" id="TIGR00229">
    <property type="entry name" value="sensory_box"/>
    <property type="match status" value="3"/>
</dbReference>
<evidence type="ECO:0000259" key="2">
    <source>
        <dbReference type="PROSITE" id="PS50113"/>
    </source>
</evidence>
<dbReference type="SMART" id="SM00052">
    <property type="entry name" value="EAL"/>
    <property type="match status" value="1"/>
</dbReference>
<evidence type="ECO:0000259" key="3">
    <source>
        <dbReference type="PROSITE" id="PS50883"/>
    </source>
</evidence>
<feature type="domain" description="PAS" evidence="1">
    <location>
        <begin position="429"/>
        <end position="478"/>
    </location>
</feature>
<feature type="domain" description="PAS" evidence="1">
    <location>
        <begin position="15"/>
        <end position="85"/>
    </location>
</feature>
<accession>A0ABS9X185</accession>
<dbReference type="InterPro" id="IPR052155">
    <property type="entry name" value="Biofilm_reg_signaling"/>
</dbReference>
<dbReference type="SMART" id="SM00091">
    <property type="entry name" value="PAS"/>
    <property type="match status" value="3"/>
</dbReference>
<dbReference type="InterPro" id="IPR001610">
    <property type="entry name" value="PAC"/>
</dbReference>
<evidence type="ECO:0000313" key="5">
    <source>
        <dbReference type="EMBL" id="MCI2283211.1"/>
    </source>
</evidence>
<dbReference type="Gene3D" id="3.30.70.270">
    <property type="match status" value="1"/>
</dbReference>
<dbReference type="CDD" id="cd01949">
    <property type="entry name" value="GGDEF"/>
    <property type="match status" value="1"/>
</dbReference>
<comment type="caution">
    <text evidence="5">The sequence shown here is derived from an EMBL/GenBank/DDBJ whole genome shotgun (WGS) entry which is preliminary data.</text>
</comment>
<dbReference type="SMART" id="SM00086">
    <property type="entry name" value="PAC"/>
    <property type="match status" value="3"/>
</dbReference>
<dbReference type="Gene3D" id="3.30.450.20">
    <property type="entry name" value="PAS domain"/>
    <property type="match status" value="3"/>
</dbReference>
<dbReference type="InterPro" id="IPR000014">
    <property type="entry name" value="PAS"/>
</dbReference>
<feature type="domain" description="EAL" evidence="3">
    <location>
        <begin position="731"/>
        <end position="987"/>
    </location>
</feature>
<dbReference type="PROSITE" id="PS50883">
    <property type="entry name" value="EAL"/>
    <property type="match status" value="1"/>
</dbReference>
<dbReference type="Gene3D" id="3.20.20.450">
    <property type="entry name" value="EAL domain"/>
    <property type="match status" value="1"/>
</dbReference>
<dbReference type="PIRSF" id="PIRSF005925">
    <property type="entry name" value="Dos"/>
    <property type="match status" value="1"/>
</dbReference>
<dbReference type="InterPro" id="IPR029016">
    <property type="entry name" value="GAF-like_dom_sf"/>
</dbReference>
<dbReference type="Pfam" id="PF00563">
    <property type="entry name" value="EAL"/>
    <property type="match status" value="1"/>
</dbReference>
<dbReference type="SUPFAM" id="SSF55073">
    <property type="entry name" value="Nucleotide cyclase"/>
    <property type="match status" value="1"/>
</dbReference>
<dbReference type="InterPro" id="IPR013655">
    <property type="entry name" value="PAS_fold_3"/>
</dbReference>
<dbReference type="InterPro" id="IPR012226">
    <property type="entry name" value="Diguanyl_cyclase/Pdiesterase"/>
</dbReference>
<dbReference type="InterPro" id="IPR000700">
    <property type="entry name" value="PAS-assoc_C"/>
</dbReference>
<sequence length="994" mass="111292">MNGRKHTVKELLRESKDKYRAMFETALVGMALNDKEGKLVEVNQAYLDIIGYTYEEAYNLTYWDLTPKSYEEQEDFQLKSLTEKGRYGPYEKEYIHKDGHLVPVLLNGVQVIGSDNEVYTWSFIQNIAEHKQVELREKNRSHILELIASDELLSVILGAIVKGVEDENPNMLCSILVIDELGKHLLSGAAPSLPSFYTQAVNGIEIGIGVGSCGTAAFKNERVIVEDIQNHPYWASYAKLAKDACLGACWSEPIRSTQGKVLGTFAIYHHEVNRPTETDLLLIEQTASLASIAIEKNHDILALKSGREQMQLVLAGAELGFWDWDMTTGKVERNERWATMLGYTYQEIQYTTNQWSDFVHPDDRERAWESINDVLEGRSKGHSLEYRMLTKDGGYRWILDQANVMKRDNNGKPLRMSGTHNDITNRKIAEEKLKLAASVFTHARESITITDTSGVIIDVNDTFTSVTGYSRKDVVGKTPSILKSGKQSPEFYADMWQALLGEGHWYGEIWNRRKNGELFAEMKAISAVLDENGITTHYVALGNDITLIKEHQAQLESIAHFDTLTNLPNRTLLADRLNQAMVQCSRHKQSLAVVFLDLDGFKFVNDTYGHDVGDELLIALSVRMKKALREGDTLARFGGDELVAVLTDLDNIEDFEPVLSRLLLAASDPVTPGNIVINISASIGVTIYPQDNVDADQLMRHADQAMYVAKESGKNRYHLFDIVQDDAIKVQHESLEAIRNALDKQQFVLYYQPKVNMKTGVVTGVEALVRWQHPELGLLSPAEFLPVIENNLMMIELGEWVIDTVLSQILQWQNMGLEYPLSTSVNVAAVQIEQPDFSQRLASLLAAHPDVEPCYLELEVLETTALHDVNHVSTIMNACVALGVKFALDDFGTGYSSLTYLRRLPANLIKIDQSFVRDMLIDNDDLAIVEGVIGLAKSFKREVIAEGVETTAHGTALLALGCELAQGYGIAKPMPAADIPAWIKDWKPDVSRNV</sequence>
<organism evidence="5 6">
    <name type="scientific">Colwellia maritima</name>
    <dbReference type="NCBI Taxonomy" id="2912588"/>
    <lineage>
        <taxon>Bacteria</taxon>
        <taxon>Pseudomonadati</taxon>
        <taxon>Pseudomonadota</taxon>
        <taxon>Gammaproteobacteria</taxon>
        <taxon>Alteromonadales</taxon>
        <taxon>Colwelliaceae</taxon>
        <taxon>Colwellia</taxon>
    </lineage>
</organism>
<dbReference type="PANTHER" id="PTHR44757:SF2">
    <property type="entry name" value="BIOFILM ARCHITECTURE MAINTENANCE PROTEIN MBAA"/>
    <property type="match status" value="1"/>
</dbReference>
<dbReference type="PROSITE" id="PS50887">
    <property type="entry name" value="GGDEF"/>
    <property type="match status" value="1"/>
</dbReference>
<name>A0ABS9X185_9GAMM</name>
<dbReference type="InterPro" id="IPR029787">
    <property type="entry name" value="Nucleotide_cyclase"/>
</dbReference>
<dbReference type="Gene3D" id="3.30.450.40">
    <property type="match status" value="1"/>
</dbReference>
<dbReference type="InterPro" id="IPR000160">
    <property type="entry name" value="GGDEF_dom"/>
</dbReference>